<dbReference type="RefSeq" id="WP_219908659.1">
    <property type="nucleotide sequence ID" value="NZ_PZKE01000002.1"/>
</dbReference>
<keyword evidence="3" id="KW-1185">Reference proteome</keyword>
<dbReference type="AlphaFoldDB" id="A0A2T4JE45"/>
<dbReference type="Proteomes" id="UP000241362">
    <property type="component" value="Unassembled WGS sequence"/>
</dbReference>
<evidence type="ECO:0000259" key="1">
    <source>
        <dbReference type="Pfam" id="PF06057"/>
    </source>
</evidence>
<reference evidence="2 3" key="1">
    <citation type="submission" date="2018-03" db="EMBL/GenBank/DDBJ databases">
        <title>Rhodobacter blasticus.</title>
        <authorList>
            <person name="Meyer T.E."/>
            <person name="Miller S."/>
            <person name="Lodha T."/>
            <person name="Gandham S."/>
            <person name="Chintalapati S."/>
            <person name="Chintalapati V.R."/>
        </authorList>
    </citation>
    <scope>NUCLEOTIDE SEQUENCE [LARGE SCALE GENOMIC DNA]</scope>
    <source>
        <strain evidence="2 3">DSM 2131</strain>
    </source>
</reference>
<sequence length="195" mass="21601">LHDTMAVFYSGDGGWRDIDQQIGLALQKAGIPVVGVDYLRYFWHQRTPQETADDLARILHKYQAEWGVKHVMLIGYSFGADILPQSYSLLPPEDQAGIAQISLLGLSHQRDYVIHVAGWLGVGSDSTQDPTDDMKKIAPDLIQCIYGKTDDDDACQSQTGMGYELVGFDGDHHFDGDYAGVTKKIMLGLRTRLGN</sequence>
<accession>A0A2T4JE45</accession>
<dbReference type="Gene3D" id="3.40.50.1820">
    <property type="entry name" value="alpha/beta hydrolase"/>
    <property type="match status" value="1"/>
</dbReference>
<organism evidence="2 3">
    <name type="scientific">Fuscovulum blasticum DSM 2131</name>
    <dbReference type="NCBI Taxonomy" id="1188250"/>
    <lineage>
        <taxon>Bacteria</taxon>
        <taxon>Pseudomonadati</taxon>
        <taxon>Pseudomonadota</taxon>
        <taxon>Alphaproteobacteria</taxon>
        <taxon>Rhodobacterales</taxon>
        <taxon>Paracoccaceae</taxon>
        <taxon>Pseudogemmobacter</taxon>
    </lineage>
</organism>
<dbReference type="EMBL" id="PZKE01000002">
    <property type="protein sequence ID" value="PTE16185.1"/>
    <property type="molecule type" value="Genomic_DNA"/>
</dbReference>
<dbReference type="SUPFAM" id="SSF53474">
    <property type="entry name" value="alpha/beta-Hydrolases"/>
    <property type="match status" value="1"/>
</dbReference>
<dbReference type="Pfam" id="PF06057">
    <property type="entry name" value="VirJ"/>
    <property type="match status" value="1"/>
</dbReference>
<dbReference type="InterPro" id="IPR010333">
    <property type="entry name" value="VirJ"/>
</dbReference>
<protein>
    <submittedName>
        <fullName evidence="2">Type IV secretory pathway protein AcvB</fullName>
    </submittedName>
</protein>
<proteinExistence type="predicted"/>
<gene>
    <name evidence="2" type="ORF">C5F44_03805</name>
</gene>
<evidence type="ECO:0000313" key="3">
    <source>
        <dbReference type="Proteomes" id="UP000241362"/>
    </source>
</evidence>
<comment type="caution">
    <text evidence="2">The sequence shown here is derived from an EMBL/GenBank/DDBJ whole genome shotgun (WGS) entry which is preliminary data.</text>
</comment>
<name>A0A2T4JE45_FUSBL</name>
<feature type="non-terminal residue" evidence="2">
    <location>
        <position position="1"/>
    </location>
</feature>
<evidence type="ECO:0000313" key="2">
    <source>
        <dbReference type="EMBL" id="PTE16185.1"/>
    </source>
</evidence>
<feature type="domain" description="Bacterial virulence" evidence="1">
    <location>
        <begin position="3"/>
        <end position="192"/>
    </location>
</feature>
<dbReference type="InterPro" id="IPR029058">
    <property type="entry name" value="AB_hydrolase_fold"/>
</dbReference>